<dbReference type="Proteomes" id="UP001529369">
    <property type="component" value="Unassembled WGS sequence"/>
</dbReference>
<dbReference type="RefSeq" id="WP_290318150.1">
    <property type="nucleotide sequence ID" value="NZ_JAUFPN010000169.1"/>
</dbReference>
<protein>
    <recommendedName>
        <fullName evidence="3">HMA domain-containing protein</fullName>
    </recommendedName>
</protein>
<accession>A0ABT8A974</accession>
<keyword evidence="2" id="KW-1185">Reference proteome</keyword>
<evidence type="ECO:0000313" key="1">
    <source>
        <dbReference type="EMBL" id="MDN3566245.1"/>
    </source>
</evidence>
<comment type="caution">
    <text evidence="1">The sequence shown here is derived from an EMBL/GenBank/DDBJ whole genome shotgun (WGS) entry which is preliminary data.</text>
</comment>
<organism evidence="1 2">
    <name type="scientific">Paeniroseomonas aquatica</name>
    <dbReference type="NCBI Taxonomy" id="373043"/>
    <lineage>
        <taxon>Bacteria</taxon>
        <taxon>Pseudomonadati</taxon>
        <taxon>Pseudomonadota</taxon>
        <taxon>Alphaproteobacteria</taxon>
        <taxon>Acetobacterales</taxon>
        <taxon>Acetobacteraceae</taxon>
        <taxon>Paeniroseomonas</taxon>
    </lineage>
</organism>
<evidence type="ECO:0008006" key="3">
    <source>
        <dbReference type="Google" id="ProtNLM"/>
    </source>
</evidence>
<reference evidence="2" key="1">
    <citation type="journal article" date="2019" name="Int. J. Syst. Evol. Microbiol.">
        <title>The Global Catalogue of Microorganisms (GCM) 10K type strain sequencing project: providing services to taxonomists for standard genome sequencing and annotation.</title>
        <authorList>
            <consortium name="The Broad Institute Genomics Platform"/>
            <consortium name="The Broad Institute Genome Sequencing Center for Infectious Disease"/>
            <person name="Wu L."/>
            <person name="Ma J."/>
        </authorList>
    </citation>
    <scope>NUCLEOTIDE SEQUENCE [LARGE SCALE GENOMIC DNA]</scope>
    <source>
        <strain evidence="2">CECT 7131</strain>
    </source>
</reference>
<dbReference type="EMBL" id="JAUFPN010000169">
    <property type="protein sequence ID" value="MDN3566245.1"/>
    <property type="molecule type" value="Genomic_DNA"/>
</dbReference>
<evidence type="ECO:0000313" key="2">
    <source>
        <dbReference type="Proteomes" id="UP001529369"/>
    </source>
</evidence>
<proteinExistence type="predicted"/>
<name>A0ABT8A974_9PROT</name>
<gene>
    <name evidence="1" type="ORF">QWZ14_17890</name>
</gene>
<sequence>MAGAEDIRVNYGTQVLAFRLDEAATPRTTIEEQVRKLGYGIAPVEALRVEAGDVGATVLVTLNALRLLRYRFHGVTA</sequence>